<feature type="region of interest" description="Disordered" evidence="1">
    <location>
        <begin position="1500"/>
        <end position="1523"/>
    </location>
</feature>
<feature type="region of interest" description="Disordered" evidence="1">
    <location>
        <begin position="1367"/>
        <end position="1390"/>
    </location>
</feature>
<sequence>MGKKGSGRAGNRLGKFGSHLLRRALRELPPREVAPPNEADDSVNAPAASRRNCSVSLQELSWPLLTCGTTFQCQLMLTACEYFCDSDANAVPDEERQVLDRFLLTPARPQTSLTSEADKLQVFRKSFLSDLVCAASAVWHLGCAAWNAHLQGICRRIESHELEGIAVFRCRTYDETPLRLRVQTKSGTRAGMGSKAETSITKCMQTRYRLGVLVKDIATNRFLYCSGIVPTCLQGMERTRGEDICVCQQKVINSVPAADTLGWLCKASVDINIADRALANQKSEACLQWQRPQDTVLHMDCEVHKMSTSVTWCLKIVDLHISGIIASSIVLRQAGSLATFKEHLFEEIRSRLLIVHGCPDEGRSKAYRQQVYNTFLSDDLAREDDKKHLQQRRAQQKAILSRFLCGDLEHPTVEFYTQGVLATEDDVLDMLRSHVIPALVPGSMPVYARHRWLGGESAVDYVALLECHHKLFSTTVQRMFKTQQTMAPPADAAALLAVPEIPAEGWAAMEAEVLGAARDDANPLATLEAEIPGDSPAGKDPQDWAAFNRSMQKKMEAWAVGYDLGILALVRRVLTISSRVFFAMLRRSGSEWDDEQAKALSQGQPRSYRVTEALLSKDLDCMMDSTCAAFHEPPAAVPLQSMTRRHRVMMFSLLARLGGAAHFLIHSLREVCPYLPALLLEDASIDVAEAIASQPDCMHDAFCKKFLAMYGPTPDHPGADRMVSTEALAFLHGAYDLCELDVASIESRHAVVRHLQDTKNSTWQVILQTLSADHMLRQATLQNAAYHKLLDGLPPVAAVKKFPLQSLQKSSRRKKKTRPVQVQRNGGPQRAYFHVRMRELGRQHIGQRGLGNVYKRLHSEYRNLSAEQRAYYQQLGAAAVISRRAGQRAFIAGHRGGRGGQEILPVRSPAETGLRLKDQAVGLLQETRQKSRDAARAAAMKASKEQEALVARRQQRCLDDPCPVPVQVPCANLVPTLDAPDATCHSSQWCSPAVDLAKAAMLRGKEGWMRNQQRMPMKTMLGEAWDSLHMMQECSDADDIPVQELKPSKCLKYGMCLCKGDGQNAWMFHQNLSSLLRPWWITRMKKAEREEAKKKGLPVKKTKARELAEASMLVLKLSAQALEVMELDEHGWPDPSLDPATSAPASMWMHLSYINFKSLDFTLMRLLCEPEKQTMQNAIVLSMPHLLEIKRSCAVFEKMKLNHTWTADWYEIIVDNEILPEASFSPNIVEVRKVEDAVLPSMVVWKGIDEEYAQAEEKKKKKASGKRGPRSGQPRRPSKRARKAHDFKPAAAPGPPAAAELAEGEEQPNMHAAGVGLSESSDEDVAADDDNASDSGQESDEEAKYTTGGPGDLADFSQWETLAEISDRAEPGDEAASSARDPSGPSPKAKAEAKVAKVKLVKEQAIDFVENGVILGSLAWNSRSQTLLARCNFEGHGDCKRSRTVRAGTRAGQGRPIGFLCAWLRDGANYADGRSHIHTSKGTSLRRRQQARTLFMSQPGAAAFSEHERARHADEPEEPEQFV</sequence>
<feature type="region of interest" description="Disordered" evidence="1">
    <location>
        <begin position="1256"/>
        <end position="1354"/>
    </location>
</feature>
<dbReference type="OrthoDB" id="419596at2759"/>
<reference evidence="2" key="1">
    <citation type="submission" date="2021-02" db="EMBL/GenBank/DDBJ databases">
        <authorList>
            <person name="Dougan E. K."/>
            <person name="Rhodes N."/>
            <person name="Thang M."/>
            <person name="Chan C."/>
        </authorList>
    </citation>
    <scope>NUCLEOTIDE SEQUENCE</scope>
</reference>
<feature type="region of interest" description="Disordered" evidence="1">
    <location>
        <begin position="807"/>
        <end position="826"/>
    </location>
</feature>
<dbReference type="Proteomes" id="UP000649617">
    <property type="component" value="Unassembled WGS sequence"/>
</dbReference>
<keyword evidence="3" id="KW-1185">Reference proteome</keyword>
<evidence type="ECO:0000256" key="1">
    <source>
        <dbReference type="SAM" id="MobiDB-lite"/>
    </source>
</evidence>
<feature type="compositionally biased region" description="Basic residues" evidence="1">
    <location>
        <begin position="1276"/>
        <end position="1285"/>
    </location>
</feature>
<feature type="compositionally biased region" description="Basic and acidic residues" evidence="1">
    <location>
        <begin position="1505"/>
        <end position="1514"/>
    </location>
</feature>
<evidence type="ECO:0000313" key="3">
    <source>
        <dbReference type="Proteomes" id="UP000649617"/>
    </source>
</evidence>
<organism evidence="2 3">
    <name type="scientific">Symbiodinium pilosum</name>
    <name type="common">Dinoflagellate</name>
    <dbReference type="NCBI Taxonomy" id="2952"/>
    <lineage>
        <taxon>Eukaryota</taxon>
        <taxon>Sar</taxon>
        <taxon>Alveolata</taxon>
        <taxon>Dinophyceae</taxon>
        <taxon>Suessiales</taxon>
        <taxon>Symbiodiniaceae</taxon>
        <taxon>Symbiodinium</taxon>
    </lineage>
</organism>
<gene>
    <name evidence="2" type="ORF">SPIL2461_LOCUS17156</name>
</gene>
<name>A0A812VRV3_SYMPI</name>
<accession>A0A812VRV3</accession>
<protein>
    <submittedName>
        <fullName evidence="2">Uncharacterized protein</fullName>
    </submittedName>
</protein>
<evidence type="ECO:0000313" key="2">
    <source>
        <dbReference type="EMBL" id="CAE7645618.1"/>
    </source>
</evidence>
<dbReference type="EMBL" id="CAJNIZ010042983">
    <property type="protein sequence ID" value="CAE7645618.1"/>
    <property type="molecule type" value="Genomic_DNA"/>
</dbReference>
<feature type="compositionally biased region" description="Basic residues" evidence="1">
    <location>
        <begin position="1259"/>
        <end position="1269"/>
    </location>
</feature>
<proteinExistence type="predicted"/>
<feature type="compositionally biased region" description="Acidic residues" evidence="1">
    <location>
        <begin position="1320"/>
        <end position="1341"/>
    </location>
</feature>
<comment type="caution">
    <text evidence="2">The sequence shown here is derived from an EMBL/GenBank/DDBJ whole genome shotgun (WGS) entry which is preliminary data.</text>
</comment>